<keyword evidence="1" id="KW-0812">Transmembrane</keyword>
<dbReference type="InterPro" id="IPR021202">
    <property type="entry name" value="Rv3654c-like"/>
</dbReference>
<dbReference type="Proteomes" id="UP000274601">
    <property type="component" value="Unassembled WGS sequence"/>
</dbReference>
<evidence type="ECO:0000256" key="1">
    <source>
        <dbReference type="SAM" id="Phobius"/>
    </source>
</evidence>
<dbReference type="InterPro" id="IPR028087">
    <property type="entry name" value="Tad_N"/>
</dbReference>
<organism evidence="3 4">
    <name type="scientific">Actinomadura pelletieri DSM 43383</name>
    <dbReference type="NCBI Taxonomy" id="1120940"/>
    <lineage>
        <taxon>Bacteria</taxon>
        <taxon>Bacillati</taxon>
        <taxon>Actinomycetota</taxon>
        <taxon>Actinomycetes</taxon>
        <taxon>Streptosporangiales</taxon>
        <taxon>Thermomonosporaceae</taxon>
        <taxon>Actinomadura</taxon>
    </lineage>
</organism>
<evidence type="ECO:0000313" key="4">
    <source>
        <dbReference type="Proteomes" id="UP000274601"/>
    </source>
</evidence>
<evidence type="ECO:0000259" key="2">
    <source>
        <dbReference type="Pfam" id="PF13400"/>
    </source>
</evidence>
<evidence type="ECO:0000313" key="3">
    <source>
        <dbReference type="EMBL" id="RKS79164.1"/>
    </source>
</evidence>
<dbReference type="Pfam" id="PF13400">
    <property type="entry name" value="Tad"/>
    <property type="match status" value="1"/>
</dbReference>
<sequence>MAGWLERGDRCATAATGTRRFGWRVSPACRFRVRALVVHGRVASAGVVARMLPWGGGGLGWLFGGGGWRGGEGVSKGSGGGEVGMFVRRALWRADRGSGTVWVVAFAAVIWVGGVAAVAVGGVRAARHRADSAADLAALAGAGRVMEGRAGVCGKAKSIAAEFGAELVRCRVEGEDVEVLVSVNVQVPMGLGAVTVGSRARAGPTVPMAEIVAPSVDKGDGMKPLCHSSPPLRSDTLRCRSA</sequence>
<name>A0A495QYS0_9ACTN</name>
<dbReference type="NCBIfam" id="TIGR03816">
    <property type="entry name" value="tadE_like_DECH"/>
    <property type="match status" value="1"/>
</dbReference>
<reference evidence="3 4" key="1">
    <citation type="submission" date="2018-10" db="EMBL/GenBank/DDBJ databases">
        <title>Genomic Encyclopedia of Archaeal and Bacterial Type Strains, Phase II (KMG-II): from individual species to whole genera.</title>
        <authorList>
            <person name="Goeker M."/>
        </authorList>
    </citation>
    <scope>NUCLEOTIDE SEQUENCE [LARGE SCALE GENOMIC DNA]</scope>
    <source>
        <strain evidence="3 4">DSM 43383</strain>
    </source>
</reference>
<accession>A0A495QYS0</accession>
<dbReference type="AlphaFoldDB" id="A0A495QYS0"/>
<feature type="domain" description="Putative Flp pilus-assembly TadG-like N-terminal" evidence="2">
    <location>
        <begin position="97"/>
        <end position="143"/>
    </location>
</feature>
<dbReference type="EMBL" id="RBWU01000001">
    <property type="protein sequence ID" value="RKS79164.1"/>
    <property type="molecule type" value="Genomic_DNA"/>
</dbReference>
<keyword evidence="1" id="KW-0472">Membrane</keyword>
<comment type="caution">
    <text evidence="3">The sequence shown here is derived from an EMBL/GenBank/DDBJ whole genome shotgun (WGS) entry which is preliminary data.</text>
</comment>
<protein>
    <submittedName>
        <fullName evidence="3">Secretion/DNA translocation related TadE-like protein</fullName>
    </submittedName>
</protein>
<feature type="transmembrane region" description="Helical" evidence="1">
    <location>
        <begin position="101"/>
        <end position="123"/>
    </location>
</feature>
<keyword evidence="4" id="KW-1185">Reference proteome</keyword>
<keyword evidence="1" id="KW-1133">Transmembrane helix</keyword>
<gene>
    <name evidence="3" type="ORF">BZB76_0606</name>
</gene>
<proteinExistence type="predicted"/>